<dbReference type="InterPro" id="IPR011622">
    <property type="entry name" value="7TMR_DISM_rcpt_extracell_dom2"/>
</dbReference>
<dbReference type="InterPro" id="IPR000160">
    <property type="entry name" value="GGDEF_dom"/>
</dbReference>
<feature type="transmembrane region" description="Helical" evidence="4">
    <location>
        <begin position="294"/>
        <end position="316"/>
    </location>
</feature>
<feature type="transmembrane region" description="Helical" evidence="4">
    <location>
        <begin position="355"/>
        <end position="375"/>
    </location>
</feature>
<evidence type="ECO:0000259" key="5">
    <source>
        <dbReference type="PROSITE" id="PS50887"/>
    </source>
</evidence>
<comment type="catalytic activity">
    <reaction evidence="3">
        <text>2 GTP = 3',3'-c-di-GMP + 2 diphosphate</text>
        <dbReference type="Rhea" id="RHEA:24898"/>
        <dbReference type="ChEBI" id="CHEBI:33019"/>
        <dbReference type="ChEBI" id="CHEBI:37565"/>
        <dbReference type="ChEBI" id="CHEBI:58805"/>
        <dbReference type="EC" id="2.7.7.65"/>
    </reaction>
</comment>
<dbReference type="InterPro" id="IPR029787">
    <property type="entry name" value="Nucleotide_cyclase"/>
</dbReference>
<dbReference type="Pfam" id="PF00990">
    <property type="entry name" value="GGDEF"/>
    <property type="match status" value="1"/>
</dbReference>
<dbReference type="InterPro" id="IPR050469">
    <property type="entry name" value="Diguanylate_Cyclase"/>
</dbReference>
<dbReference type="Gene3D" id="2.60.40.2380">
    <property type="match status" value="1"/>
</dbReference>
<gene>
    <name evidence="6" type="ordered locus">Mlg_1301</name>
</gene>
<accession>Q0A937</accession>
<dbReference type="eggNOG" id="COG3706">
    <property type="taxonomic scope" value="Bacteria"/>
</dbReference>
<dbReference type="Pfam" id="PF07695">
    <property type="entry name" value="7TMR-DISM_7TM"/>
    <property type="match status" value="1"/>
</dbReference>
<dbReference type="CDD" id="cd01949">
    <property type="entry name" value="GGDEF"/>
    <property type="match status" value="1"/>
</dbReference>
<keyword evidence="4" id="KW-1133">Transmembrane helix</keyword>
<dbReference type="NCBIfam" id="TIGR00254">
    <property type="entry name" value="GGDEF"/>
    <property type="match status" value="1"/>
</dbReference>
<dbReference type="EMBL" id="CP000453">
    <property type="protein sequence ID" value="ABI56650.1"/>
    <property type="molecule type" value="Genomic_DNA"/>
</dbReference>
<evidence type="ECO:0000256" key="1">
    <source>
        <dbReference type="ARBA" id="ARBA00001946"/>
    </source>
</evidence>
<keyword evidence="7" id="KW-1185">Reference proteome</keyword>
<dbReference type="PANTHER" id="PTHR45138:SF9">
    <property type="entry name" value="DIGUANYLATE CYCLASE DGCM-RELATED"/>
    <property type="match status" value="1"/>
</dbReference>
<keyword evidence="4" id="KW-0472">Membrane</keyword>
<dbReference type="FunFam" id="3.30.70.270:FF:000001">
    <property type="entry name" value="Diguanylate cyclase domain protein"/>
    <property type="match status" value="1"/>
</dbReference>
<dbReference type="OrthoDB" id="5289013at2"/>
<keyword evidence="4" id="KW-0812">Transmembrane</keyword>
<dbReference type="Proteomes" id="UP000001962">
    <property type="component" value="Chromosome"/>
</dbReference>
<evidence type="ECO:0000256" key="4">
    <source>
        <dbReference type="SAM" id="Phobius"/>
    </source>
</evidence>
<protein>
    <recommendedName>
        <fullName evidence="2">diguanylate cyclase</fullName>
        <ecNumber evidence="2">2.7.7.65</ecNumber>
    </recommendedName>
</protein>
<evidence type="ECO:0000256" key="3">
    <source>
        <dbReference type="ARBA" id="ARBA00034247"/>
    </source>
</evidence>
<dbReference type="EC" id="2.7.7.65" evidence="2"/>
<feature type="transmembrane region" description="Helical" evidence="4">
    <location>
        <begin position="174"/>
        <end position="195"/>
    </location>
</feature>
<dbReference type="AlphaFoldDB" id="Q0A937"/>
<feature type="transmembrane region" description="Helical" evidence="4">
    <location>
        <begin position="270"/>
        <end position="288"/>
    </location>
</feature>
<name>Q0A937_ALKEH</name>
<dbReference type="GO" id="GO:0052621">
    <property type="term" value="F:diguanylate cyclase activity"/>
    <property type="evidence" value="ECO:0007669"/>
    <property type="project" value="UniProtKB-EC"/>
</dbReference>
<reference evidence="7" key="1">
    <citation type="submission" date="2006-08" db="EMBL/GenBank/DDBJ databases">
        <title>Complete sequence of Alkalilimnicola ehrilichei MLHE-1.</title>
        <authorList>
            <person name="Copeland A."/>
            <person name="Lucas S."/>
            <person name="Lapidus A."/>
            <person name="Barry K."/>
            <person name="Detter J.C."/>
            <person name="Glavina del Rio T."/>
            <person name="Hammon N."/>
            <person name="Israni S."/>
            <person name="Dalin E."/>
            <person name="Tice H."/>
            <person name="Pitluck S."/>
            <person name="Sims D."/>
            <person name="Brettin T."/>
            <person name="Bruce D."/>
            <person name="Han C."/>
            <person name="Tapia R."/>
            <person name="Gilna P."/>
            <person name="Schmutz J."/>
            <person name="Larimer F."/>
            <person name="Land M."/>
            <person name="Hauser L."/>
            <person name="Kyrpides N."/>
            <person name="Mikhailova N."/>
            <person name="Oremland R.S."/>
            <person name="Hoeft S.E."/>
            <person name="Switzer-Blum J."/>
            <person name="Kulp T."/>
            <person name="King G."/>
            <person name="Tabita R."/>
            <person name="Witte B."/>
            <person name="Santini J.M."/>
            <person name="Basu P."/>
            <person name="Hollibaugh J.T."/>
            <person name="Xie G."/>
            <person name="Stolz J.F."/>
            <person name="Richardson P."/>
        </authorList>
    </citation>
    <scope>NUCLEOTIDE SEQUENCE [LARGE SCALE GENOMIC DNA]</scope>
    <source>
        <strain evidence="7">ATCC BAA-1101 / DSM 17681 / MLHE-1</strain>
    </source>
</reference>
<evidence type="ECO:0000313" key="7">
    <source>
        <dbReference type="Proteomes" id="UP000001962"/>
    </source>
</evidence>
<feature type="transmembrane region" description="Helical" evidence="4">
    <location>
        <begin position="328"/>
        <end position="349"/>
    </location>
</feature>
<dbReference type="HOGENOM" id="CLU_000445_105_4_6"/>
<proteinExistence type="predicted"/>
<comment type="cofactor">
    <cofactor evidence="1">
        <name>Mg(2+)</name>
        <dbReference type="ChEBI" id="CHEBI:18420"/>
    </cofactor>
</comment>
<dbReference type="PANTHER" id="PTHR45138">
    <property type="entry name" value="REGULATORY COMPONENTS OF SENSORY TRANSDUCTION SYSTEM"/>
    <property type="match status" value="1"/>
</dbReference>
<dbReference type="SMART" id="SM00267">
    <property type="entry name" value="GGDEF"/>
    <property type="match status" value="1"/>
</dbReference>
<dbReference type="KEGG" id="aeh:Mlg_1301"/>
<dbReference type="SUPFAM" id="SSF55073">
    <property type="entry name" value="Nucleotide cyclase"/>
    <property type="match status" value="1"/>
</dbReference>
<evidence type="ECO:0000256" key="2">
    <source>
        <dbReference type="ARBA" id="ARBA00012528"/>
    </source>
</evidence>
<sequence length="561" mass="62047">MATGNTTGNRGYRRDRPLAAWLIALFLALPGLAGAELQLKRLDHHDPHPPPVHLLPAGQVLDASRPINLGLSSRPVWLHLEISAPPPRVLHLDNPLLHDVRLLRVDSAGDLHWAPVPRRTMARLGGGSSEAWRPIFDVTPGQYLLRIESTQALRFDLRLQSPEALVGDWRAFTLAQGLFLGLVLALAAYNTILLFRLRDASYLWYVGFILGLAGYFVFQKGLTHEFWPGLGIALNEALMFTALSLGCASAMWFCRRFLMTEQRDPAMDRLLPIAALCSLALAPLAWGLPGHATLLYASAIGLLAMASYLFATARAIRDHDFPPARWLLLAWLVMVVGALLFTLAGLGLVPHHFVTYYGFQIGVSLQAVLLSLALADRIGLLQAEREALLNEQAQLRLTAYTDGLTGLYNRRYLDEFLARAVEDAERRQRELAVVMLDLDDFKPFNDRWGHQVGDRALQHLAYLMQEVVRGIDPVCRYGGEEFLLILPDRGLKEAEIVGRRLLTNLASRPMTGPCHPPLTLTATAGATAHRPGDNAARLLERADAALYEGKRAGKNRLVTAA</sequence>
<feature type="domain" description="GGDEF" evidence="5">
    <location>
        <begin position="429"/>
        <end position="561"/>
    </location>
</feature>
<dbReference type="Pfam" id="PF07696">
    <property type="entry name" value="7TMR-DISMED2"/>
    <property type="match status" value="1"/>
</dbReference>
<feature type="transmembrane region" description="Helical" evidence="4">
    <location>
        <begin position="202"/>
        <end position="218"/>
    </location>
</feature>
<dbReference type="InterPro" id="IPR043128">
    <property type="entry name" value="Rev_trsase/Diguanyl_cyclase"/>
</dbReference>
<evidence type="ECO:0000313" key="6">
    <source>
        <dbReference type="EMBL" id="ABI56650.1"/>
    </source>
</evidence>
<organism evidence="6 7">
    <name type="scientific">Alkalilimnicola ehrlichii (strain ATCC BAA-1101 / DSM 17681 / MLHE-1)</name>
    <dbReference type="NCBI Taxonomy" id="187272"/>
    <lineage>
        <taxon>Bacteria</taxon>
        <taxon>Pseudomonadati</taxon>
        <taxon>Pseudomonadota</taxon>
        <taxon>Gammaproteobacteria</taxon>
        <taxon>Chromatiales</taxon>
        <taxon>Ectothiorhodospiraceae</taxon>
        <taxon>Alkalilimnicola</taxon>
    </lineage>
</organism>
<dbReference type="InterPro" id="IPR011623">
    <property type="entry name" value="7TMR_DISM_rcpt_extracell_dom1"/>
</dbReference>
<feature type="transmembrane region" description="Helical" evidence="4">
    <location>
        <begin position="238"/>
        <end position="258"/>
    </location>
</feature>
<dbReference type="PROSITE" id="PS50887">
    <property type="entry name" value="GGDEF"/>
    <property type="match status" value="1"/>
</dbReference>
<dbReference type="Gene3D" id="3.30.70.270">
    <property type="match status" value="1"/>
</dbReference>